<name>A0A7S1NTT2_9EUGL</name>
<evidence type="ECO:0000313" key="1">
    <source>
        <dbReference type="EMBL" id="CAD9040406.1"/>
    </source>
</evidence>
<dbReference type="AlphaFoldDB" id="A0A7S1NTT2"/>
<gene>
    <name evidence="1" type="ORF">EGYM00392_LOCUS51573</name>
</gene>
<reference evidence="1" key="1">
    <citation type="submission" date="2021-01" db="EMBL/GenBank/DDBJ databases">
        <authorList>
            <person name="Corre E."/>
            <person name="Pelletier E."/>
            <person name="Niang G."/>
            <person name="Scheremetjew M."/>
            <person name="Finn R."/>
            <person name="Kale V."/>
            <person name="Holt S."/>
            <person name="Cochrane G."/>
            <person name="Meng A."/>
            <person name="Brown T."/>
            <person name="Cohen L."/>
        </authorList>
    </citation>
    <scope>NUCLEOTIDE SEQUENCE</scope>
    <source>
        <strain evidence="1">NIES-381</strain>
    </source>
</reference>
<dbReference type="EMBL" id="HBGA01140314">
    <property type="protein sequence ID" value="CAD9040406.1"/>
    <property type="molecule type" value="Transcribed_RNA"/>
</dbReference>
<organism evidence="1">
    <name type="scientific">Eutreptiella gymnastica</name>
    <dbReference type="NCBI Taxonomy" id="73025"/>
    <lineage>
        <taxon>Eukaryota</taxon>
        <taxon>Discoba</taxon>
        <taxon>Euglenozoa</taxon>
        <taxon>Euglenida</taxon>
        <taxon>Spirocuta</taxon>
        <taxon>Euglenophyceae</taxon>
        <taxon>Eutreptiales</taxon>
        <taxon>Eutreptiaceae</taxon>
        <taxon>Eutreptiella</taxon>
    </lineage>
</organism>
<sequence length="184" mass="20368">MLEDVALWLTAFDTMVAIKNQAADRPRPGWLRATPVSVDPISPLPFLPEMLAMWVQAYEHVLSAQDFPNVQVVEFPMLVDTYIPTQPEIRGIQLKTTTGDLLDFPATDGYVHGLLNPGNSFCIPGNDYPYVSLEAMLGNNTDLRYVQSYIFNPYLMDPSRYIAVPVPQGSAVPPAKGAVDVPQM</sequence>
<proteinExistence type="predicted"/>
<accession>A0A7S1NTT2</accession>
<protein>
    <submittedName>
        <fullName evidence="1">Uncharacterized protein</fullName>
    </submittedName>
</protein>